<dbReference type="AlphaFoldDB" id="A0A6C0BHV0"/>
<feature type="region of interest" description="Disordered" evidence="1">
    <location>
        <begin position="446"/>
        <end position="469"/>
    </location>
</feature>
<reference evidence="2" key="1">
    <citation type="journal article" date="2020" name="Nature">
        <title>Giant virus diversity and host interactions through global metagenomics.</title>
        <authorList>
            <person name="Schulz F."/>
            <person name="Roux S."/>
            <person name="Paez-Espino D."/>
            <person name="Jungbluth S."/>
            <person name="Walsh D.A."/>
            <person name="Denef V.J."/>
            <person name="McMahon K.D."/>
            <person name="Konstantinidis K.T."/>
            <person name="Eloe-Fadrosh E.A."/>
            <person name="Kyrpides N.C."/>
            <person name="Woyke T."/>
        </authorList>
    </citation>
    <scope>NUCLEOTIDE SEQUENCE</scope>
    <source>
        <strain evidence="2">GVMAG-M-3300013006-15</strain>
    </source>
</reference>
<evidence type="ECO:0000313" key="2">
    <source>
        <dbReference type="EMBL" id="QHS91582.1"/>
    </source>
</evidence>
<evidence type="ECO:0000256" key="1">
    <source>
        <dbReference type="SAM" id="MobiDB-lite"/>
    </source>
</evidence>
<dbReference type="EMBL" id="MN739162">
    <property type="protein sequence ID" value="QHS91582.1"/>
    <property type="molecule type" value="Genomic_DNA"/>
</dbReference>
<proteinExistence type="predicted"/>
<protein>
    <submittedName>
        <fullName evidence="2">Uncharacterized protein</fullName>
    </submittedName>
</protein>
<sequence length="469" mass="56006">MERPYFRRPSLKGLAAQEIKCLYTAGPDGTQIYENMWKARFVIDNFGETMMVEYSKSNVDFPMEKDDKICTGIICLFQTSNPEVRHFIPYIKIGNTWYNGDNEIGFLRKREGPPTIKSKIINDQGIEDSGSYLQIAILFYCNSQIIKNPRTDDWSGRLVFGQLGLSCGPDALQTVLMFADGFYERFNLQLYTEIKRYIDDRFSYNGVKAYPYSEGDLKDQKVRLSEILVQRRTNTTRIVNEDALEFLVYMFIRYYAIETSPPLEYTPQENSIHTVVPNSNRQEYLMAIEYLKTHQQYNKNWNKSSKFAKDFVKLYPDFIPPFYFVRKEFERLMQKLYDDFAMTKEGNGRLNRVLLMIYFNLHLRNDETVETKKITKYHEILVEYEEGGHKRYYNDEATPFEPDEYKVVLEFYKFFEDNWKIIMEHLRDFQEVFEIIRMSNLQRKKNLKQRKTRKMRKVRNSKSRKLRSS</sequence>
<name>A0A6C0BHV0_9ZZZZ</name>
<accession>A0A6C0BHV0</accession>
<organism evidence="2">
    <name type="scientific">viral metagenome</name>
    <dbReference type="NCBI Taxonomy" id="1070528"/>
    <lineage>
        <taxon>unclassified sequences</taxon>
        <taxon>metagenomes</taxon>
        <taxon>organismal metagenomes</taxon>
    </lineage>
</organism>